<name>A0A8J7VVI2_9GAMM</name>
<evidence type="ECO:0000256" key="1">
    <source>
        <dbReference type="SAM" id="SignalP"/>
    </source>
</evidence>
<gene>
    <name evidence="3" type="ORF">KB893_004715</name>
    <name evidence="2" type="ORF">KB893_08755</name>
</gene>
<reference evidence="3 4" key="1">
    <citation type="journal article" date="2021" name="Microbiol. Resour. Announc.">
        <title>Draft Genome Sequence of Coralloluteibacterium stylophorae LMG 29479T.</title>
        <authorList>
            <person name="Karlyshev A.V."/>
            <person name="Kudryashova E.B."/>
            <person name="Ariskina E.V."/>
            <person name="Conroy A.P."/>
            <person name="Abidueva E.Y."/>
        </authorList>
    </citation>
    <scope>NUCLEOTIDE SEQUENCE [LARGE SCALE GENOMIC DNA]</scope>
    <source>
        <strain evidence="3 4">LMG 29479</strain>
    </source>
</reference>
<comment type="caution">
    <text evidence="2">The sequence shown here is derived from an EMBL/GenBank/DDBJ whole genome shotgun (WGS) entry which is preliminary data.</text>
</comment>
<reference evidence="2" key="2">
    <citation type="submission" date="2021-04" db="EMBL/GenBank/DDBJ databases">
        <authorList>
            <person name="Karlyshev A.V."/>
        </authorList>
    </citation>
    <scope>NUCLEOTIDE SEQUENCE</scope>
    <source>
        <strain evidence="2">LMG 29479</strain>
    </source>
</reference>
<keyword evidence="1" id="KW-0732">Signal</keyword>
<dbReference type="EMBL" id="JAGQFT010000063">
    <property type="protein sequence ID" value="MBR0562604.1"/>
    <property type="molecule type" value="Genomic_DNA"/>
</dbReference>
<dbReference type="RefSeq" id="WP_211926543.1">
    <property type="nucleotide sequence ID" value="NZ_JAGQFT020000003.1"/>
</dbReference>
<keyword evidence="4" id="KW-1185">Reference proteome</keyword>
<evidence type="ECO:0000313" key="3">
    <source>
        <dbReference type="EMBL" id="MBS7456439.1"/>
    </source>
</evidence>
<protein>
    <submittedName>
        <fullName evidence="2">Uncharacterized protein</fullName>
    </submittedName>
</protein>
<dbReference type="AlphaFoldDB" id="A0A8J7VVI2"/>
<evidence type="ECO:0000313" key="4">
    <source>
        <dbReference type="Proteomes" id="UP000675747"/>
    </source>
</evidence>
<proteinExistence type="predicted"/>
<feature type="signal peptide" evidence="1">
    <location>
        <begin position="1"/>
        <end position="24"/>
    </location>
</feature>
<accession>A0A8J7VVI2</accession>
<dbReference type="EMBL" id="JAGQFT020000003">
    <property type="protein sequence ID" value="MBS7456439.1"/>
    <property type="molecule type" value="Genomic_DNA"/>
</dbReference>
<evidence type="ECO:0000313" key="2">
    <source>
        <dbReference type="EMBL" id="MBR0562604.1"/>
    </source>
</evidence>
<sequence length="75" mass="7934">MSVLRVSCAVAVVVLALPLLSACAGGPQTRPVAQSNFSNDQAYIARVEQIATRRGIRVEWVNPPAQKTATLASVD</sequence>
<dbReference type="Proteomes" id="UP000675747">
    <property type="component" value="Unassembled WGS sequence"/>
</dbReference>
<feature type="chain" id="PRO_5042774256" evidence="1">
    <location>
        <begin position="25"/>
        <end position="75"/>
    </location>
</feature>
<dbReference type="PROSITE" id="PS51257">
    <property type="entry name" value="PROKAR_LIPOPROTEIN"/>
    <property type="match status" value="1"/>
</dbReference>
<organism evidence="2">
    <name type="scientific">Coralloluteibacterium stylophorae</name>
    <dbReference type="NCBI Taxonomy" id="1776034"/>
    <lineage>
        <taxon>Bacteria</taxon>
        <taxon>Pseudomonadati</taxon>
        <taxon>Pseudomonadota</taxon>
        <taxon>Gammaproteobacteria</taxon>
        <taxon>Lysobacterales</taxon>
        <taxon>Lysobacteraceae</taxon>
        <taxon>Coralloluteibacterium</taxon>
    </lineage>
</organism>